<dbReference type="AlphaFoldDB" id="A0A4Q0Y4Q5"/>
<dbReference type="InterPro" id="IPR036097">
    <property type="entry name" value="HisK_dim/P_sf"/>
</dbReference>
<dbReference type="SUPFAM" id="SSF47384">
    <property type="entry name" value="Homodimeric domain of signal transducing histidine kinase"/>
    <property type="match status" value="1"/>
</dbReference>
<dbReference type="CDD" id="cd00130">
    <property type="entry name" value="PAS"/>
    <property type="match status" value="2"/>
</dbReference>
<dbReference type="InterPro" id="IPR036890">
    <property type="entry name" value="HATPase_C_sf"/>
</dbReference>
<dbReference type="NCBIfam" id="TIGR00229">
    <property type="entry name" value="sensory_box"/>
    <property type="match status" value="2"/>
</dbReference>
<feature type="domain" description="Histidine kinase" evidence="10">
    <location>
        <begin position="304"/>
        <end position="524"/>
    </location>
</feature>
<dbReference type="Pfam" id="PF13426">
    <property type="entry name" value="PAS_9"/>
    <property type="match status" value="2"/>
</dbReference>
<keyword evidence="13" id="KW-1185">Reference proteome</keyword>
<dbReference type="OrthoDB" id="9805967at2"/>
<dbReference type="InterPro" id="IPR000014">
    <property type="entry name" value="PAS"/>
</dbReference>
<dbReference type="InterPro" id="IPR005467">
    <property type="entry name" value="His_kinase_dom"/>
</dbReference>
<dbReference type="Gene3D" id="1.10.287.130">
    <property type="match status" value="1"/>
</dbReference>
<evidence type="ECO:0000256" key="6">
    <source>
        <dbReference type="ARBA" id="ARBA00022777"/>
    </source>
</evidence>
<comment type="catalytic activity">
    <reaction evidence="1">
        <text>ATP + protein L-histidine = ADP + protein N-phospho-L-histidine.</text>
        <dbReference type="EC" id="2.7.13.3"/>
    </reaction>
</comment>
<evidence type="ECO:0000256" key="1">
    <source>
        <dbReference type="ARBA" id="ARBA00000085"/>
    </source>
</evidence>
<evidence type="ECO:0000313" key="13">
    <source>
        <dbReference type="Proteomes" id="UP000290191"/>
    </source>
</evidence>
<evidence type="ECO:0000313" key="12">
    <source>
        <dbReference type="EMBL" id="RXJ64803.1"/>
    </source>
</evidence>
<dbReference type="STRING" id="877500.GCA_000935065_02241"/>
<keyword evidence="3" id="KW-0597">Phosphoprotein</keyword>
<dbReference type="SMART" id="SM00388">
    <property type="entry name" value="HisKA"/>
    <property type="match status" value="1"/>
</dbReference>
<dbReference type="Pfam" id="PF02518">
    <property type="entry name" value="HATPase_c"/>
    <property type="match status" value="1"/>
</dbReference>
<dbReference type="SUPFAM" id="SSF55874">
    <property type="entry name" value="ATPase domain of HSP90 chaperone/DNA topoisomerase II/histidine kinase"/>
    <property type="match status" value="1"/>
</dbReference>
<comment type="caution">
    <text evidence="12">The sequence shown here is derived from an EMBL/GenBank/DDBJ whole genome shotgun (WGS) entry which is preliminary data.</text>
</comment>
<sequence>MTNFLEKNLNEILESSFELSNQGIIWLNKDGKFVFANENALVKLEYSLEELQELKIWDIDAVIDSKEKYLEVFERFKNGEVGAHSNIVETTHKKKSGEVFPVEVVSKFKIIDNQEFVISFSKDITHRLKRTEKINLYFELINSSRDMIFLVDLENEKIEFANKIVCKSLGYSLDELKEMKISQIRKPFEDVKNNDVRDIFTKIKTKKNLITFGIYEAKDGSTIPVETSLQLKNYLGKSFVTAISRNISDRIEIENKKEELNQKLKEYNRTLQHEISKVKKELIEYEIIMKKQSKMAAMGEMIENIAHQWRQPLSGVSVLASGMILQNEEGILDKELLTSGLNTIHEQVQYLSKTIDDFRNFFKPDKEKNIFKVENLVENAIKLIRSRFNSVSIIFIKDLEELELFTYENELLQVILNIISNAVDELVRKRNKKIVSLKSYRNENSIILEIKDSAGGIDEKILDRIFEPYFTTKHKYHGTGIGLYMSKNIIKHIHGKLEAYNDIIEYENRTYKGACFKIRLPLSIIRGTKNG</sequence>
<dbReference type="Pfam" id="PF00512">
    <property type="entry name" value="HisKA"/>
    <property type="match status" value="1"/>
</dbReference>
<dbReference type="PROSITE" id="PS50112">
    <property type="entry name" value="PAS"/>
    <property type="match status" value="1"/>
</dbReference>
<dbReference type="Gene3D" id="3.30.565.10">
    <property type="entry name" value="Histidine kinase-like ATPase, C-terminal domain"/>
    <property type="match status" value="1"/>
</dbReference>
<dbReference type="PRINTS" id="PR00344">
    <property type="entry name" value="BCTRLSENSOR"/>
</dbReference>
<dbReference type="PANTHER" id="PTHR43065:SF10">
    <property type="entry name" value="PEROXIDE STRESS-ACTIVATED HISTIDINE KINASE MAK3"/>
    <property type="match status" value="1"/>
</dbReference>
<dbReference type="SUPFAM" id="SSF55785">
    <property type="entry name" value="PYP-like sensor domain (PAS domain)"/>
    <property type="match status" value="2"/>
</dbReference>
<dbReference type="EMBL" id="PDKO01000001">
    <property type="protein sequence ID" value="RXJ64803.1"/>
    <property type="molecule type" value="Genomic_DNA"/>
</dbReference>
<dbReference type="CDD" id="cd00082">
    <property type="entry name" value="HisKA"/>
    <property type="match status" value="1"/>
</dbReference>
<evidence type="ECO:0000256" key="9">
    <source>
        <dbReference type="SAM" id="Coils"/>
    </source>
</evidence>
<evidence type="ECO:0000256" key="3">
    <source>
        <dbReference type="ARBA" id="ARBA00022553"/>
    </source>
</evidence>
<proteinExistence type="predicted"/>
<dbReference type="Gene3D" id="3.30.450.20">
    <property type="entry name" value="PAS domain"/>
    <property type="match status" value="2"/>
</dbReference>
<dbReference type="PANTHER" id="PTHR43065">
    <property type="entry name" value="SENSOR HISTIDINE KINASE"/>
    <property type="match status" value="1"/>
</dbReference>
<dbReference type="RefSeq" id="WP_129081165.1">
    <property type="nucleotide sequence ID" value="NZ_CP041070.1"/>
</dbReference>
<evidence type="ECO:0000259" key="11">
    <source>
        <dbReference type="PROSITE" id="PS50112"/>
    </source>
</evidence>
<feature type="coiled-coil region" evidence="9">
    <location>
        <begin position="250"/>
        <end position="281"/>
    </location>
</feature>
<keyword evidence="4" id="KW-0808">Transferase</keyword>
<name>A0A4Q0Y4Q5_9BACT</name>
<evidence type="ECO:0000256" key="8">
    <source>
        <dbReference type="ARBA" id="ARBA00023012"/>
    </source>
</evidence>
<keyword evidence="7" id="KW-0067">ATP-binding</keyword>
<keyword evidence="5" id="KW-0547">Nucleotide-binding</keyword>
<evidence type="ECO:0000256" key="4">
    <source>
        <dbReference type="ARBA" id="ARBA00022679"/>
    </source>
</evidence>
<protein>
    <recommendedName>
        <fullName evidence="2">histidine kinase</fullName>
        <ecNumber evidence="2">2.7.13.3</ecNumber>
    </recommendedName>
</protein>
<dbReference type="SMART" id="SM00091">
    <property type="entry name" value="PAS"/>
    <property type="match status" value="2"/>
</dbReference>
<dbReference type="PROSITE" id="PS50109">
    <property type="entry name" value="HIS_KIN"/>
    <property type="match status" value="1"/>
</dbReference>
<accession>A0A4Q0Y4Q5</accession>
<dbReference type="SMART" id="SM00387">
    <property type="entry name" value="HATPase_c"/>
    <property type="match status" value="1"/>
</dbReference>
<keyword evidence="6" id="KW-0418">Kinase</keyword>
<evidence type="ECO:0000256" key="5">
    <source>
        <dbReference type="ARBA" id="ARBA00022741"/>
    </source>
</evidence>
<dbReference type="Proteomes" id="UP000290191">
    <property type="component" value="Unassembled WGS sequence"/>
</dbReference>
<keyword evidence="9" id="KW-0175">Coiled coil</keyword>
<evidence type="ECO:0000256" key="7">
    <source>
        <dbReference type="ARBA" id="ARBA00022840"/>
    </source>
</evidence>
<dbReference type="GO" id="GO:0005524">
    <property type="term" value="F:ATP binding"/>
    <property type="evidence" value="ECO:0007669"/>
    <property type="project" value="UniProtKB-KW"/>
</dbReference>
<gene>
    <name evidence="12" type="ORF">CRV06_02290</name>
</gene>
<dbReference type="EC" id="2.7.13.3" evidence="2"/>
<feature type="domain" description="PAS" evidence="11">
    <location>
        <begin position="133"/>
        <end position="176"/>
    </location>
</feature>
<dbReference type="InterPro" id="IPR003594">
    <property type="entry name" value="HATPase_dom"/>
</dbReference>
<reference evidence="12 13" key="1">
    <citation type="submission" date="2017-10" db="EMBL/GenBank/DDBJ databases">
        <title>Genomics of the genus Arcobacter.</title>
        <authorList>
            <person name="Perez-Cataluna A."/>
            <person name="Figueras M.J."/>
        </authorList>
    </citation>
    <scope>NUCLEOTIDE SEQUENCE [LARGE SCALE GENOMIC DNA]</scope>
    <source>
        <strain evidence="12 13">DSM 24636</strain>
    </source>
</reference>
<dbReference type="GO" id="GO:0000155">
    <property type="term" value="F:phosphorelay sensor kinase activity"/>
    <property type="evidence" value="ECO:0007669"/>
    <property type="project" value="InterPro"/>
</dbReference>
<organism evidence="12 13">
    <name type="scientific">Halarcobacter anaerophilus</name>
    <dbReference type="NCBI Taxonomy" id="877500"/>
    <lineage>
        <taxon>Bacteria</taxon>
        <taxon>Pseudomonadati</taxon>
        <taxon>Campylobacterota</taxon>
        <taxon>Epsilonproteobacteria</taxon>
        <taxon>Campylobacterales</taxon>
        <taxon>Arcobacteraceae</taxon>
        <taxon>Halarcobacter</taxon>
    </lineage>
</organism>
<evidence type="ECO:0000256" key="2">
    <source>
        <dbReference type="ARBA" id="ARBA00012438"/>
    </source>
</evidence>
<dbReference type="InterPro" id="IPR003661">
    <property type="entry name" value="HisK_dim/P_dom"/>
</dbReference>
<dbReference type="InterPro" id="IPR004358">
    <property type="entry name" value="Sig_transdc_His_kin-like_C"/>
</dbReference>
<dbReference type="InterPro" id="IPR035965">
    <property type="entry name" value="PAS-like_dom_sf"/>
</dbReference>
<keyword evidence="8" id="KW-0902">Two-component regulatory system</keyword>
<evidence type="ECO:0000259" key="10">
    <source>
        <dbReference type="PROSITE" id="PS50109"/>
    </source>
</evidence>